<feature type="transmembrane region" description="Helical" evidence="7">
    <location>
        <begin position="398"/>
        <end position="418"/>
    </location>
</feature>
<dbReference type="PANTHER" id="PTHR42810:SF2">
    <property type="entry name" value="PURINE PERMEASE C1399.01C-RELATED"/>
    <property type="match status" value="1"/>
</dbReference>
<feature type="transmembrane region" description="Helical" evidence="7">
    <location>
        <begin position="150"/>
        <end position="172"/>
    </location>
</feature>
<evidence type="ECO:0000256" key="3">
    <source>
        <dbReference type="ARBA" id="ARBA00022448"/>
    </source>
</evidence>
<feature type="transmembrane region" description="Helical" evidence="7">
    <location>
        <begin position="214"/>
        <end position="241"/>
    </location>
</feature>
<evidence type="ECO:0000313" key="9">
    <source>
        <dbReference type="Proteomes" id="UP000001992"/>
    </source>
</evidence>
<feature type="transmembrane region" description="Helical" evidence="7">
    <location>
        <begin position="424"/>
        <end position="442"/>
    </location>
</feature>
<dbReference type="eggNOG" id="arCOG02805">
    <property type="taxonomic scope" value="Archaea"/>
</dbReference>
<proteinExistence type="inferred from homology"/>
<dbReference type="AlphaFoldDB" id="A5UK74"/>
<evidence type="ECO:0000256" key="6">
    <source>
        <dbReference type="ARBA" id="ARBA00023136"/>
    </source>
</evidence>
<keyword evidence="5 7" id="KW-1133">Transmembrane helix</keyword>
<dbReference type="BioCyc" id="MSMI420247:GHWZ-402-MONOMER"/>
<evidence type="ECO:0000256" key="2">
    <source>
        <dbReference type="ARBA" id="ARBA00008821"/>
    </source>
</evidence>
<feature type="transmembrane region" description="Helical" evidence="7">
    <location>
        <begin position="253"/>
        <end position="272"/>
    </location>
</feature>
<dbReference type="HOGENOM" id="CLU_017959_1_2_2"/>
<dbReference type="Proteomes" id="UP000001992">
    <property type="component" value="Chromosome"/>
</dbReference>
<evidence type="ECO:0000256" key="7">
    <source>
        <dbReference type="SAM" id="Phobius"/>
    </source>
</evidence>
<reference evidence="8 9" key="1">
    <citation type="journal article" date="2007" name="Proc. Natl. Acad. Sci. U.S.A.">
        <title>Genomic and metabolic adaptations of Methanobrevibacter smithii to the human gut.</title>
        <authorList>
            <person name="Samuel B.S."/>
            <person name="Hansen E.E."/>
            <person name="Manchester J.K."/>
            <person name="Coutinho P.M."/>
            <person name="Henrissat B."/>
            <person name="Fulton R."/>
            <person name="Latreille P."/>
            <person name="Kim K."/>
            <person name="Wilson R.K."/>
            <person name="Gordon J.I."/>
        </authorList>
    </citation>
    <scope>NUCLEOTIDE SEQUENCE [LARGE SCALE GENOMIC DNA]</scope>
    <source>
        <strain evidence="9">ATCC 35061 / DSM 861 / OCM 144 / PS</strain>
    </source>
</reference>
<protein>
    <submittedName>
        <fullName evidence="8">Xanthine/uracil permease, UraA</fullName>
    </submittedName>
</protein>
<comment type="similarity">
    <text evidence="2">Belongs to the nucleobase:cation symporter-2 (NCS2) (TC 2.A.40) family.</text>
</comment>
<feature type="transmembrane region" description="Helical" evidence="7">
    <location>
        <begin position="97"/>
        <end position="116"/>
    </location>
</feature>
<dbReference type="PANTHER" id="PTHR42810">
    <property type="entry name" value="PURINE PERMEASE C1399.01C-RELATED"/>
    <property type="match status" value="1"/>
</dbReference>
<accession>A5UK74</accession>
<keyword evidence="6 7" id="KW-0472">Membrane</keyword>
<dbReference type="KEGG" id="msi:Msm_0397"/>
<dbReference type="InterPro" id="IPR006043">
    <property type="entry name" value="NCS2"/>
</dbReference>
<keyword evidence="9" id="KW-1185">Reference proteome</keyword>
<gene>
    <name evidence="8" type="ordered locus">Msm_0397</name>
</gene>
<sequence length="448" mass="46978">MLSLNNYFVKKEFFEVKGDKMSENSNMLLGVKDKPPAVNWILLAIQHVCAMFGATILVPIVVNTTVGSDVLSIPVALVTSGIGTLIYIACTRGRSPVYLGSSFAFIAPMVAGYAIAGKASVFTAIMCVGIVYAIISTIIRVVGKEWINKILPPVVVGPMIMIIGLSLAPTAIEEIGLNASSVPITSLIIAFVAFLSTAILAVRGKGILRVIPFLIGIIIGYIVAALLGVVDFSGVASAHIIEIPKFYIPFVDYNLNFGAILTIVPIALVTMVEHVGDHKVLSEIIGRDLIQDPGLDRTLLGDGIATFIAALLGGPANTTYGENTSVVGMTRVASVYVIGLAAIIAIIFAFSGHLTALLTAIPSPVLGGISILLYGFICVNGLKILIHNHVDFTDTKNVVVAATMLVLGLGGATLSIAYGNLSLAISGMSLAAIIGIILNLCIPEEKHE</sequence>
<dbReference type="PROSITE" id="PS01116">
    <property type="entry name" value="XANTH_URACIL_PERMASE"/>
    <property type="match status" value="1"/>
</dbReference>
<evidence type="ECO:0000256" key="4">
    <source>
        <dbReference type="ARBA" id="ARBA00022692"/>
    </source>
</evidence>
<evidence type="ECO:0000256" key="5">
    <source>
        <dbReference type="ARBA" id="ARBA00022989"/>
    </source>
</evidence>
<keyword evidence="4 7" id="KW-0812">Transmembrane</keyword>
<comment type="subcellular location">
    <subcellularLocation>
        <location evidence="1">Membrane</location>
        <topology evidence="1">Multi-pass membrane protein</topology>
    </subcellularLocation>
</comment>
<dbReference type="Pfam" id="PF00860">
    <property type="entry name" value="Xan_ur_permease"/>
    <property type="match status" value="1"/>
</dbReference>
<feature type="transmembrane region" description="Helical" evidence="7">
    <location>
        <begin position="37"/>
        <end position="58"/>
    </location>
</feature>
<name>A5UK74_METS3</name>
<dbReference type="GO" id="GO:0042907">
    <property type="term" value="F:xanthine transmembrane transporter activity"/>
    <property type="evidence" value="ECO:0007669"/>
    <property type="project" value="TreeGrafter"/>
</dbReference>
<dbReference type="PATRIC" id="fig|420247.28.peg.400"/>
<feature type="transmembrane region" description="Helical" evidence="7">
    <location>
        <begin position="184"/>
        <end position="202"/>
    </location>
</feature>
<dbReference type="EMBL" id="CP000678">
    <property type="protein sequence ID" value="ABQ86602.1"/>
    <property type="molecule type" value="Genomic_DNA"/>
</dbReference>
<dbReference type="GO" id="GO:0005886">
    <property type="term" value="C:plasma membrane"/>
    <property type="evidence" value="ECO:0007669"/>
    <property type="project" value="TreeGrafter"/>
</dbReference>
<organism evidence="8 9">
    <name type="scientific">Methanobrevibacter smithii (strain ATCC 35061 / DSM 861 / OCM 144 / PS)</name>
    <dbReference type="NCBI Taxonomy" id="420247"/>
    <lineage>
        <taxon>Archaea</taxon>
        <taxon>Methanobacteriati</taxon>
        <taxon>Methanobacteriota</taxon>
        <taxon>Methanomada group</taxon>
        <taxon>Methanobacteria</taxon>
        <taxon>Methanobacteriales</taxon>
        <taxon>Methanobacteriaceae</taxon>
        <taxon>Methanobrevibacter</taxon>
    </lineage>
</organism>
<evidence type="ECO:0000313" key="8">
    <source>
        <dbReference type="EMBL" id="ABQ86602.1"/>
    </source>
</evidence>
<keyword evidence="3" id="KW-0813">Transport</keyword>
<feature type="transmembrane region" description="Helical" evidence="7">
    <location>
        <begin position="122"/>
        <end position="143"/>
    </location>
</feature>
<dbReference type="EnsemblBacteria" id="ABQ86602">
    <property type="protein sequence ID" value="ABQ86602"/>
    <property type="gene ID" value="Msm_0397"/>
</dbReference>
<dbReference type="STRING" id="420247.Msm_0397"/>
<feature type="transmembrane region" description="Helical" evidence="7">
    <location>
        <begin position="70"/>
        <end position="90"/>
    </location>
</feature>
<evidence type="ECO:0000256" key="1">
    <source>
        <dbReference type="ARBA" id="ARBA00004141"/>
    </source>
</evidence>
<dbReference type="InterPro" id="IPR006042">
    <property type="entry name" value="Xan_ur_permease"/>
</dbReference>
<feature type="transmembrane region" description="Helical" evidence="7">
    <location>
        <begin position="365"/>
        <end position="386"/>
    </location>
</feature>
<feature type="transmembrane region" description="Helical" evidence="7">
    <location>
        <begin position="335"/>
        <end position="359"/>
    </location>
</feature>
<dbReference type="NCBIfam" id="TIGR00801">
    <property type="entry name" value="ncs2"/>
    <property type="match status" value="1"/>
</dbReference>